<dbReference type="SUPFAM" id="SSF53271">
    <property type="entry name" value="PRTase-like"/>
    <property type="match status" value="1"/>
</dbReference>
<dbReference type="EC" id="2.4.2.8" evidence="3"/>
<organism evidence="5 7">
    <name type="scientific">Methanoculleus bourgensis</name>
    <dbReference type="NCBI Taxonomy" id="83986"/>
    <lineage>
        <taxon>Archaea</taxon>
        <taxon>Methanobacteriati</taxon>
        <taxon>Methanobacteriota</taxon>
        <taxon>Stenosarchaea group</taxon>
        <taxon>Methanomicrobia</taxon>
        <taxon>Methanomicrobiales</taxon>
        <taxon>Methanomicrobiaceae</taxon>
        <taxon>Methanoculleus</taxon>
    </lineage>
</organism>
<keyword evidence="3 5" id="KW-0328">Glycosyltransferase</keyword>
<dbReference type="GeneID" id="27136706"/>
<dbReference type="InterPro" id="IPR000836">
    <property type="entry name" value="PRTase_dom"/>
</dbReference>
<dbReference type="GO" id="GO:0005737">
    <property type="term" value="C:cytoplasm"/>
    <property type="evidence" value="ECO:0007669"/>
    <property type="project" value="UniProtKB-SubCell"/>
</dbReference>
<keyword evidence="1 3" id="KW-0808">Transferase</keyword>
<reference evidence="5 7" key="1">
    <citation type="submission" date="2016-01" db="EMBL/GenBank/DDBJ databases">
        <authorList>
            <person name="Manzoor S."/>
        </authorList>
    </citation>
    <scope>NUCLEOTIDE SEQUENCE [LARGE SCALE GENOMIC DNA]</scope>
    <source>
        <strain evidence="5">Methanoculleus sp MAB1</strain>
    </source>
</reference>
<comment type="pathway">
    <text evidence="3">Purine metabolism; IMP biosynthesis via salvage pathway; IMP from hypoxanthine: step 1/1.</text>
</comment>
<sequence length="183" mass="19607">MLERLIRSLEASPVMKRGEYDYFIHPITDGVPLVEPALLREVGCAMVRVLDLSGVDKIVVCEAMGIHIGVAFSMMTDIPLVVVRKRSYNLPGEVAVHQTTGYSKGELYLNGVSAGERVVIIDDVCSTGGTLRALISALGQVGAEIADICVVISRGDADIGRPLKTLVRVDVSGGRVRVVDTCI</sequence>
<keyword evidence="2 3" id="KW-0660">Purine salvage</keyword>
<evidence type="ECO:0000256" key="2">
    <source>
        <dbReference type="ARBA" id="ARBA00022726"/>
    </source>
</evidence>
<evidence type="ECO:0000313" key="7">
    <source>
        <dbReference type="Proteomes" id="UP000069850"/>
    </source>
</evidence>
<dbReference type="InterPro" id="IPR029057">
    <property type="entry name" value="PRTase-like"/>
</dbReference>
<feature type="domain" description="Phosphoribosyltransferase" evidence="4">
    <location>
        <begin position="60"/>
        <end position="156"/>
    </location>
</feature>
<proteinExistence type="inferred from homology"/>
<dbReference type="NCBIfam" id="NF040646">
    <property type="entry name" value="HPT_Archaea"/>
    <property type="match status" value="1"/>
</dbReference>
<evidence type="ECO:0000256" key="3">
    <source>
        <dbReference type="HAMAP-Rule" id="MF_01467"/>
    </source>
</evidence>
<comment type="catalytic activity">
    <reaction evidence="3">
        <text>GMP + diphosphate = guanine + 5-phospho-alpha-D-ribose 1-diphosphate</text>
        <dbReference type="Rhea" id="RHEA:25424"/>
        <dbReference type="ChEBI" id="CHEBI:16235"/>
        <dbReference type="ChEBI" id="CHEBI:33019"/>
        <dbReference type="ChEBI" id="CHEBI:58017"/>
        <dbReference type="ChEBI" id="CHEBI:58115"/>
    </reaction>
</comment>
<comment type="function">
    <text evidence="3">Catalyzes a salvage reaction resulting in the formation of IMP that is energically less costly than de novo synthesis.</text>
</comment>
<dbReference type="HAMAP" id="MF_01467">
    <property type="entry name" value="Hypx_phosphoribosyltr"/>
    <property type="match status" value="1"/>
</dbReference>
<dbReference type="KEGG" id="mema:MMAB1_0679"/>
<dbReference type="PANTHER" id="PTHR43864:SF1">
    <property type="entry name" value="XANTHINE PHOSPHORIBOSYLTRANSFERASE"/>
    <property type="match status" value="1"/>
</dbReference>
<accession>A0A0X3BIA3</accession>
<dbReference type="InterPro" id="IPR050118">
    <property type="entry name" value="Pur/Pyrimidine_PRTase"/>
</dbReference>
<dbReference type="OrthoDB" id="8323at2157"/>
<evidence type="ECO:0000256" key="1">
    <source>
        <dbReference type="ARBA" id="ARBA00022679"/>
    </source>
</evidence>
<dbReference type="EMBL" id="JABMJE010000014">
    <property type="protein sequence ID" value="NQS77461.1"/>
    <property type="molecule type" value="Genomic_DNA"/>
</dbReference>
<dbReference type="AlphaFoldDB" id="A0A0X3BIA3"/>
<evidence type="ECO:0000259" key="4">
    <source>
        <dbReference type="Pfam" id="PF00156"/>
    </source>
</evidence>
<name>A0A0X3BIA3_9EURY</name>
<evidence type="ECO:0000313" key="5">
    <source>
        <dbReference type="EMBL" id="CVK31896.1"/>
    </source>
</evidence>
<comment type="catalytic activity">
    <reaction evidence="3">
        <text>IMP + diphosphate = hypoxanthine + 5-phospho-alpha-D-ribose 1-diphosphate</text>
        <dbReference type="Rhea" id="RHEA:17973"/>
        <dbReference type="ChEBI" id="CHEBI:17368"/>
        <dbReference type="ChEBI" id="CHEBI:33019"/>
        <dbReference type="ChEBI" id="CHEBI:58017"/>
        <dbReference type="ChEBI" id="CHEBI:58053"/>
        <dbReference type="EC" id="2.4.2.8"/>
    </reaction>
</comment>
<dbReference type="RefSeq" id="WP_014866442.1">
    <property type="nucleotide sequence ID" value="NZ_BSDU01000003.1"/>
</dbReference>
<dbReference type="UniPathway" id="UPA00591">
    <property type="reaction ID" value="UER00648"/>
</dbReference>
<dbReference type="NCBIfam" id="NF002635">
    <property type="entry name" value="PRK02304.1-4"/>
    <property type="match status" value="1"/>
</dbReference>
<dbReference type="EMBL" id="LT158599">
    <property type="protein sequence ID" value="CVK31896.1"/>
    <property type="molecule type" value="Genomic_DNA"/>
</dbReference>
<keyword evidence="3" id="KW-0963">Cytoplasm</keyword>
<gene>
    <name evidence="3 5" type="primary">hpt</name>
    <name evidence="6" type="ORF">HQQ74_01870</name>
    <name evidence="5" type="ORF">MMAB1_0679</name>
</gene>
<dbReference type="OMA" id="DIPYVIM"/>
<dbReference type="PANTHER" id="PTHR43864">
    <property type="entry name" value="HYPOXANTHINE/GUANINE PHOSPHORIBOSYLTRANSFERASE"/>
    <property type="match status" value="1"/>
</dbReference>
<reference evidence="6" key="2">
    <citation type="submission" date="2020-05" db="EMBL/GenBank/DDBJ databases">
        <title>The first insight into the ecology of ammonia-tolerant syntrophic propionate oxidizing bacteria.</title>
        <authorList>
            <person name="Singh A."/>
            <person name="Schnurer A."/>
            <person name="Westerholm M."/>
        </authorList>
    </citation>
    <scope>NUCLEOTIDE SEQUENCE</scope>
    <source>
        <strain evidence="6">MAG54</strain>
    </source>
</reference>
<comment type="similarity">
    <text evidence="3">Belongs to the purine/pyrimidine phosphoribosyltransferase family. Archaeal HPRT subfamily.</text>
</comment>
<comment type="subunit">
    <text evidence="3">Homodimer.</text>
</comment>
<dbReference type="Proteomes" id="UP000737555">
    <property type="component" value="Unassembled WGS sequence"/>
</dbReference>
<comment type="subcellular location">
    <subcellularLocation>
        <location evidence="3">Cytoplasm</location>
    </subcellularLocation>
</comment>
<dbReference type="GO" id="GO:0004422">
    <property type="term" value="F:hypoxanthine phosphoribosyltransferase activity"/>
    <property type="evidence" value="ECO:0007669"/>
    <property type="project" value="UniProtKB-UniRule"/>
</dbReference>
<dbReference type="GO" id="GO:0006166">
    <property type="term" value="P:purine ribonucleoside salvage"/>
    <property type="evidence" value="ECO:0007669"/>
    <property type="project" value="UniProtKB-KW"/>
</dbReference>
<dbReference type="InterPro" id="IPR026597">
    <property type="entry name" value="HGPRTase-like"/>
</dbReference>
<dbReference type="CDD" id="cd06223">
    <property type="entry name" value="PRTases_typeI"/>
    <property type="match status" value="1"/>
</dbReference>
<dbReference type="GO" id="GO:0032264">
    <property type="term" value="P:IMP salvage"/>
    <property type="evidence" value="ECO:0007669"/>
    <property type="project" value="UniProtKB-UniRule"/>
</dbReference>
<dbReference type="GeneID" id="13355131"/>
<dbReference type="Pfam" id="PF00156">
    <property type="entry name" value="Pribosyltran"/>
    <property type="match status" value="1"/>
</dbReference>
<evidence type="ECO:0000313" key="6">
    <source>
        <dbReference type="EMBL" id="NQS77461.1"/>
    </source>
</evidence>
<dbReference type="Proteomes" id="UP000069850">
    <property type="component" value="Chromosome 1"/>
</dbReference>
<protein>
    <recommendedName>
        <fullName evidence="3">Hypoxanthine/guanine phosphoribosyltransferase</fullName>
        <shortName evidence="3">HGPRTase</shortName>
        <ecNumber evidence="3">2.4.2.8</ecNumber>
    </recommendedName>
</protein>
<dbReference type="Gene3D" id="3.40.50.2020">
    <property type="match status" value="1"/>
</dbReference>